<evidence type="ECO:0000256" key="6">
    <source>
        <dbReference type="ARBA" id="ARBA00049157"/>
    </source>
</evidence>
<comment type="catalytic activity">
    <reaction evidence="6">
        <text>orotidine 5'-phosphate + H(+) = UMP + CO2</text>
        <dbReference type="Rhea" id="RHEA:11596"/>
        <dbReference type="ChEBI" id="CHEBI:15378"/>
        <dbReference type="ChEBI" id="CHEBI:16526"/>
        <dbReference type="ChEBI" id="CHEBI:57538"/>
        <dbReference type="ChEBI" id="CHEBI:57865"/>
        <dbReference type="EC" id="4.1.1.23"/>
    </reaction>
</comment>
<dbReference type="OrthoDB" id="9808470at2"/>
<evidence type="ECO:0000256" key="2">
    <source>
        <dbReference type="ARBA" id="ARBA00008847"/>
    </source>
</evidence>
<evidence type="ECO:0000256" key="1">
    <source>
        <dbReference type="ARBA" id="ARBA00004861"/>
    </source>
</evidence>
<dbReference type="GO" id="GO:0044205">
    <property type="term" value="P:'de novo' UMP biosynthetic process"/>
    <property type="evidence" value="ECO:0007669"/>
    <property type="project" value="UniProtKB-UniPathway"/>
</dbReference>
<dbReference type="CDD" id="cd04725">
    <property type="entry name" value="OMP_decarboxylase_like"/>
    <property type="match status" value="1"/>
</dbReference>
<dbReference type="NCBIfam" id="TIGR02127">
    <property type="entry name" value="pyrF_sub2"/>
    <property type="match status" value="1"/>
</dbReference>
<dbReference type="RefSeq" id="WP_092612504.1">
    <property type="nucleotide sequence ID" value="NZ_FMYF01000010.1"/>
</dbReference>
<keyword evidence="5" id="KW-0456">Lyase</keyword>
<dbReference type="InterPro" id="IPR011995">
    <property type="entry name" value="OMPdecase_type-2"/>
</dbReference>
<evidence type="ECO:0000313" key="10">
    <source>
        <dbReference type="Proteomes" id="UP000199086"/>
    </source>
</evidence>
<evidence type="ECO:0000256" key="4">
    <source>
        <dbReference type="ARBA" id="ARBA00022975"/>
    </source>
</evidence>
<dbReference type="Proteomes" id="UP000199086">
    <property type="component" value="Unassembled WGS sequence"/>
</dbReference>
<dbReference type="Pfam" id="PF00215">
    <property type="entry name" value="OMPdecase"/>
    <property type="match status" value="1"/>
</dbReference>
<dbReference type="PANTHER" id="PTHR43375:SF1">
    <property type="entry name" value="OROTIDINE 5'-PHOSPHATE DECARBOXYLASE"/>
    <property type="match status" value="1"/>
</dbReference>
<keyword evidence="4" id="KW-0665">Pyrimidine biosynthesis</keyword>
<dbReference type="GO" id="GO:0006207">
    <property type="term" value="P:'de novo' pyrimidine nucleobase biosynthetic process"/>
    <property type="evidence" value="ECO:0007669"/>
    <property type="project" value="InterPro"/>
</dbReference>
<evidence type="ECO:0000256" key="5">
    <source>
        <dbReference type="ARBA" id="ARBA00023239"/>
    </source>
</evidence>
<dbReference type="InterPro" id="IPR013785">
    <property type="entry name" value="Aldolase_TIM"/>
</dbReference>
<evidence type="ECO:0000313" key="9">
    <source>
        <dbReference type="EMBL" id="SDB94023.1"/>
    </source>
</evidence>
<protein>
    <recommendedName>
        <fullName evidence="7">Orotidine-5'-phosphate decarboxylase</fullName>
        <ecNumber evidence="7">4.1.1.23</ecNumber>
    </recommendedName>
</protein>
<dbReference type="EMBL" id="FMYF01000010">
    <property type="protein sequence ID" value="SDB94023.1"/>
    <property type="molecule type" value="Genomic_DNA"/>
</dbReference>
<organism evidence="9 10">
    <name type="scientific">Raineyella antarctica</name>
    <dbReference type="NCBI Taxonomy" id="1577474"/>
    <lineage>
        <taxon>Bacteria</taxon>
        <taxon>Bacillati</taxon>
        <taxon>Actinomycetota</taxon>
        <taxon>Actinomycetes</taxon>
        <taxon>Propionibacteriales</taxon>
        <taxon>Propionibacteriaceae</taxon>
        <taxon>Raineyella</taxon>
    </lineage>
</organism>
<dbReference type="SUPFAM" id="SSF51366">
    <property type="entry name" value="Ribulose-phoshate binding barrel"/>
    <property type="match status" value="1"/>
</dbReference>
<dbReference type="EC" id="4.1.1.23" evidence="7"/>
<comment type="similarity">
    <text evidence="2">Belongs to the OMP decarboxylase family. Type 2 subfamily.</text>
</comment>
<evidence type="ECO:0000259" key="8">
    <source>
        <dbReference type="SMART" id="SM00934"/>
    </source>
</evidence>
<comment type="pathway">
    <text evidence="1">Pyrimidine metabolism; UMP biosynthesis via de novo pathway; UMP from orotate: step 2/2.</text>
</comment>
<proteinExistence type="inferred from homology"/>
<sequence length="280" mass="28272">MPHIPYGARLAEVTAARGRLCVGIDPHPSMLDAWGLERTVAGLESCARGMVEALGATVAVFKPQSALFEEYGSAGIAVLERTLADIRAAGALSLLDVKRGDIGSTMAGYARAYLLDDAPLAADAITLSPYLGYGSLQPAIDLAIANGRGVYVLARTSNPEGDHVQLAAGADGRPVAQQIVDAATATNVAAGASGAGGIPGPVGLVVGATRVDTGIDLDAFNGSILAPGIGAQGGKLDDLPTIFGTSLGNVLPTTSRGVMGQGPDADELRQAARLNVMTMG</sequence>
<dbReference type="SMART" id="SM00934">
    <property type="entry name" value="OMPdecase"/>
    <property type="match status" value="1"/>
</dbReference>
<dbReference type="Gene3D" id="3.20.20.70">
    <property type="entry name" value="Aldolase class I"/>
    <property type="match status" value="1"/>
</dbReference>
<reference evidence="9 10" key="1">
    <citation type="submission" date="2016-06" db="EMBL/GenBank/DDBJ databases">
        <authorList>
            <person name="Olsen C.W."/>
            <person name="Carey S."/>
            <person name="Hinshaw L."/>
            <person name="Karasin A.I."/>
        </authorList>
    </citation>
    <scope>NUCLEOTIDE SEQUENCE [LARGE SCALE GENOMIC DNA]</scope>
    <source>
        <strain evidence="9 10">LZ-22</strain>
    </source>
</reference>
<dbReference type="UniPathway" id="UPA00070">
    <property type="reaction ID" value="UER00120"/>
</dbReference>
<keyword evidence="3" id="KW-0210">Decarboxylase</keyword>
<evidence type="ECO:0000256" key="3">
    <source>
        <dbReference type="ARBA" id="ARBA00022793"/>
    </source>
</evidence>
<dbReference type="InterPro" id="IPR011060">
    <property type="entry name" value="RibuloseP-bd_barrel"/>
</dbReference>
<dbReference type="STRING" id="1577474.GA0111570_11098"/>
<keyword evidence="10" id="KW-1185">Reference proteome</keyword>
<dbReference type="GO" id="GO:0004590">
    <property type="term" value="F:orotidine-5'-phosphate decarboxylase activity"/>
    <property type="evidence" value="ECO:0007669"/>
    <property type="project" value="UniProtKB-UniRule"/>
</dbReference>
<dbReference type="PANTHER" id="PTHR43375">
    <property type="entry name" value="OROTIDINE 5'-PHOSPHATE DECARBOXYLASE"/>
    <property type="match status" value="1"/>
</dbReference>
<dbReference type="InterPro" id="IPR001754">
    <property type="entry name" value="OMPdeCOase_dom"/>
</dbReference>
<accession>A0A1G6HIQ3</accession>
<feature type="domain" description="Orotidine 5'-phosphate decarboxylase" evidence="8">
    <location>
        <begin position="19"/>
        <end position="271"/>
    </location>
</feature>
<gene>
    <name evidence="9" type="ORF">GA0111570_11098</name>
</gene>
<evidence type="ECO:0000256" key="7">
    <source>
        <dbReference type="NCBIfam" id="TIGR02127"/>
    </source>
</evidence>
<dbReference type="AlphaFoldDB" id="A0A1G6HIQ3"/>
<name>A0A1G6HIQ3_9ACTN</name>